<reference evidence="2 3" key="1">
    <citation type="submission" date="2024-04" db="EMBL/GenBank/DDBJ databases">
        <title>Novel species of the genus Ideonella isolated from streams.</title>
        <authorList>
            <person name="Lu H."/>
        </authorList>
    </citation>
    <scope>NUCLEOTIDE SEQUENCE [LARGE SCALE GENOMIC DNA]</scope>
    <source>
        <strain evidence="2 3">DXS22W</strain>
    </source>
</reference>
<dbReference type="Gene3D" id="3.30.470.30">
    <property type="entry name" value="DNA ligase/mRNA capping enzyme"/>
    <property type="match status" value="1"/>
</dbReference>
<name>A0ABU9CCF6_9BURK</name>
<dbReference type="PANTHER" id="PTHR43883">
    <property type="entry name" value="SLR0207 PROTEIN"/>
    <property type="match status" value="1"/>
</dbReference>
<dbReference type="InterPro" id="IPR021122">
    <property type="entry name" value="RNA_ligase_dom_REL/Rnl2"/>
</dbReference>
<dbReference type="Proteomes" id="UP001365405">
    <property type="component" value="Unassembled WGS sequence"/>
</dbReference>
<keyword evidence="2" id="KW-0436">Ligase</keyword>
<protein>
    <submittedName>
        <fullName evidence="2">RNA ligase family protein</fullName>
    </submittedName>
</protein>
<dbReference type="Pfam" id="PF09414">
    <property type="entry name" value="RNA_ligase"/>
    <property type="match status" value="1"/>
</dbReference>
<evidence type="ECO:0000313" key="3">
    <source>
        <dbReference type="Proteomes" id="UP001365405"/>
    </source>
</evidence>
<gene>
    <name evidence="2" type="ORF">AACH10_04835</name>
</gene>
<dbReference type="PANTHER" id="PTHR43883:SF1">
    <property type="entry name" value="GLUCONOKINASE"/>
    <property type="match status" value="1"/>
</dbReference>
<evidence type="ECO:0000259" key="1">
    <source>
        <dbReference type="Pfam" id="PF09414"/>
    </source>
</evidence>
<dbReference type="InterPro" id="IPR052732">
    <property type="entry name" value="Cell-binding_unc_protein"/>
</dbReference>
<evidence type="ECO:0000313" key="2">
    <source>
        <dbReference type="EMBL" id="MEK8049557.1"/>
    </source>
</evidence>
<feature type="domain" description="RNA ligase" evidence="1">
    <location>
        <begin position="40"/>
        <end position="209"/>
    </location>
</feature>
<accession>A0ABU9CCF6</accession>
<organism evidence="2 3">
    <name type="scientific">Pseudaquabacterium inlustre</name>
    <dbReference type="NCBI Taxonomy" id="2984192"/>
    <lineage>
        <taxon>Bacteria</taxon>
        <taxon>Pseudomonadati</taxon>
        <taxon>Pseudomonadota</taxon>
        <taxon>Betaproteobacteria</taxon>
        <taxon>Burkholderiales</taxon>
        <taxon>Sphaerotilaceae</taxon>
        <taxon>Pseudaquabacterium</taxon>
    </lineage>
</organism>
<dbReference type="GO" id="GO:0016874">
    <property type="term" value="F:ligase activity"/>
    <property type="evidence" value="ECO:0007669"/>
    <property type="project" value="UniProtKB-KW"/>
</dbReference>
<keyword evidence="3" id="KW-1185">Reference proteome</keyword>
<comment type="caution">
    <text evidence="2">The sequence shown here is derived from an EMBL/GenBank/DDBJ whole genome shotgun (WGS) entry which is preliminary data.</text>
</comment>
<proteinExistence type="predicted"/>
<sequence length="237" mass="26714">MNRDFFRFPHTPHLAWLGSGEPRDDKVLSTLEAANLLDAEVTLEEKVDGANLGLSLGPDGALWMQNRGQYLHTPHAGQFTKLPAWLATHGAAIADLLLEHAQQLVLFGEWCAARHSLHYTSLPDWFLLFDVYEADAGAGTGRFWSAVRRNALAARVGLATTPELKRGHFTVADLKRRIAQWPSRFRDGPLEGIVIRRESTQWCEQRAKLVRADFTQAIGEHWRSRRLEWNRLGSATA</sequence>
<dbReference type="SUPFAM" id="SSF56091">
    <property type="entry name" value="DNA ligase/mRNA capping enzyme, catalytic domain"/>
    <property type="match status" value="1"/>
</dbReference>
<dbReference type="EMBL" id="JBBUTH010000002">
    <property type="protein sequence ID" value="MEK8049557.1"/>
    <property type="molecule type" value="Genomic_DNA"/>
</dbReference>
<dbReference type="RefSeq" id="WP_341409239.1">
    <property type="nucleotide sequence ID" value="NZ_JBBUTH010000002.1"/>
</dbReference>